<dbReference type="EMBL" id="JBHSGO010000173">
    <property type="protein sequence ID" value="MFC4666100.1"/>
    <property type="molecule type" value="Genomic_DNA"/>
</dbReference>
<dbReference type="Pfam" id="PF06835">
    <property type="entry name" value="LptC"/>
    <property type="match status" value="1"/>
</dbReference>
<evidence type="ECO:0000313" key="1">
    <source>
        <dbReference type="EMBL" id="MFC4666100.1"/>
    </source>
</evidence>
<sequence>MSFERNKINWSTVRVLLTWAVLLSSLIFSSCRKKKVMTVKQTINLDTVYTMCTKDVHTFITDSGYTRTRLDTKEWRLYDRENNKKWFFPYGILLQRYDDNNKKVIARISADTAYNYFDRELWELRGHVHIRNVSGTDFYAPRMFWDVKNGEIYSDDSVYIHTPDQILRGASFRANQDMSKYTFQSTSAIVDFVEKDSVDTH</sequence>
<accession>A0ABV9K7D4</accession>
<proteinExistence type="predicted"/>
<evidence type="ECO:0000313" key="2">
    <source>
        <dbReference type="Proteomes" id="UP001596020"/>
    </source>
</evidence>
<gene>
    <name evidence="1" type="primary">lptC</name>
    <name evidence="1" type="ORF">ACFO3G_05740</name>
</gene>
<dbReference type="RefSeq" id="WP_380078838.1">
    <property type="nucleotide sequence ID" value="NZ_JBHSGO010000173.1"/>
</dbReference>
<dbReference type="InterPro" id="IPR026265">
    <property type="entry name" value="LptC"/>
</dbReference>
<protein>
    <submittedName>
        <fullName evidence="1">LPS export ABC transporter periplasmic protein LptC</fullName>
    </submittedName>
</protein>
<keyword evidence="2" id="KW-1185">Reference proteome</keyword>
<organism evidence="1 2">
    <name type="scientific">Falsiporphyromonas endometrii</name>
    <dbReference type="NCBI Taxonomy" id="1387297"/>
    <lineage>
        <taxon>Bacteria</taxon>
        <taxon>Pseudomonadati</taxon>
        <taxon>Bacteroidota</taxon>
        <taxon>Bacteroidia</taxon>
        <taxon>Bacteroidales</taxon>
        <taxon>Porphyromonadaceae</taxon>
        <taxon>Falsiporphyromonas</taxon>
    </lineage>
</organism>
<comment type="caution">
    <text evidence="1">The sequence shown here is derived from an EMBL/GenBank/DDBJ whole genome shotgun (WGS) entry which is preliminary data.</text>
</comment>
<reference evidence="2" key="1">
    <citation type="journal article" date="2019" name="Int. J. Syst. Evol. Microbiol.">
        <title>The Global Catalogue of Microorganisms (GCM) 10K type strain sequencing project: providing services to taxonomists for standard genome sequencing and annotation.</title>
        <authorList>
            <consortium name="The Broad Institute Genomics Platform"/>
            <consortium name="The Broad Institute Genome Sequencing Center for Infectious Disease"/>
            <person name="Wu L."/>
            <person name="Ma J."/>
        </authorList>
    </citation>
    <scope>NUCLEOTIDE SEQUENCE [LARGE SCALE GENOMIC DNA]</scope>
    <source>
        <strain evidence="2">CGMCC 4.7357</strain>
    </source>
</reference>
<dbReference type="Gene3D" id="2.60.450.10">
    <property type="entry name" value="Lipopolysaccharide (LPS) transport protein A like domain"/>
    <property type="match status" value="1"/>
</dbReference>
<name>A0ABV9K7D4_9PORP</name>
<dbReference type="Proteomes" id="UP001596020">
    <property type="component" value="Unassembled WGS sequence"/>
</dbReference>
<dbReference type="InterPro" id="IPR010664">
    <property type="entry name" value="LipoPS_assembly_LptC-rel"/>
</dbReference>
<dbReference type="PROSITE" id="PS51257">
    <property type="entry name" value="PROKAR_LIPOPROTEIN"/>
    <property type="match status" value="1"/>
</dbReference>
<dbReference type="NCBIfam" id="TIGR04409">
    <property type="entry name" value="LptC_YrbK"/>
    <property type="match status" value="1"/>
</dbReference>